<dbReference type="KEGG" id="cput:CONPUDRAFT_85293"/>
<dbReference type="GeneID" id="19210921"/>
<protein>
    <submittedName>
        <fullName evidence="2">Uncharacterized protein</fullName>
    </submittedName>
</protein>
<evidence type="ECO:0000256" key="1">
    <source>
        <dbReference type="SAM" id="MobiDB-lite"/>
    </source>
</evidence>
<dbReference type="Proteomes" id="UP000053558">
    <property type="component" value="Unassembled WGS sequence"/>
</dbReference>
<feature type="compositionally biased region" description="Basic and acidic residues" evidence="1">
    <location>
        <begin position="176"/>
        <end position="188"/>
    </location>
</feature>
<feature type="compositionally biased region" description="Low complexity" evidence="1">
    <location>
        <begin position="98"/>
        <end position="119"/>
    </location>
</feature>
<dbReference type="OrthoDB" id="2651020at2759"/>
<evidence type="ECO:0000313" key="3">
    <source>
        <dbReference type="Proteomes" id="UP000053558"/>
    </source>
</evidence>
<dbReference type="AlphaFoldDB" id="A0A5M3M8T4"/>
<feature type="region of interest" description="Disordered" evidence="1">
    <location>
        <begin position="61"/>
        <end position="140"/>
    </location>
</feature>
<dbReference type="OMA" id="RHEAWMT"/>
<name>A0A5M3M8T4_CONPW</name>
<dbReference type="EMBL" id="JH711588">
    <property type="protein sequence ID" value="EIW75487.1"/>
    <property type="molecule type" value="Genomic_DNA"/>
</dbReference>
<keyword evidence="3" id="KW-1185">Reference proteome</keyword>
<gene>
    <name evidence="2" type="ORF">CONPUDRAFT_85293</name>
</gene>
<evidence type="ECO:0000313" key="2">
    <source>
        <dbReference type="EMBL" id="EIW75487.1"/>
    </source>
</evidence>
<comment type="caution">
    <text evidence="2">The sequence shown here is derived from an EMBL/GenBank/DDBJ whole genome shotgun (WGS) entry which is preliminary data.</text>
</comment>
<reference evidence="3" key="1">
    <citation type="journal article" date="2012" name="Science">
        <title>The Paleozoic origin of enzymatic lignin decomposition reconstructed from 31 fungal genomes.</title>
        <authorList>
            <person name="Floudas D."/>
            <person name="Binder M."/>
            <person name="Riley R."/>
            <person name="Barry K."/>
            <person name="Blanchette R.A."/>
            <person name="Henrissat B."/>
            <person name="Martinez A.T."/>
            <person name="Otillar R."/>
            <person name="Spatafora J.W."/>
            <person name="Yadav J.S."/>
            <person name="Aerts A."/>
            <person name="Benoit I."/>
            <person name="Boyd A."/>
            <person name="Carlson A."/>
            <person name="Copeland A."/>
            <person name="Coutinho P.M."/>
            <person name="de Vries R.P."/>
            <person name="Ferreira P."/>
            <person name="Findley K."/>
            <person name="Foster B."/>
            <person name="Gaskell J."/>
            <person name="Glotzer D."/>
            <person name="Gorecki P."/>
            <person name="Heitman J."/>
            <person name="Hesse C."/>
            <person name="Hori C."/>
            <person name="Igarashi K."/>
            <person name="Jurgens J.A."/>
            <person name="Kallen N."/>
            <person name="Kersten P."/>
            <person name="Kohler A."/>
            <person name="Kuees U."/>
            <person name="Kumar T.K.A."/>
            <person name="Kuo A."/>
            <person name="LaButti K."/>
            <person name="Larrondo L.F."/>
            <person name="Lindquist E."/>
            <person name="Ling A."/>
            <person name="Lombard V."/>
            <person name="Lucas S."/>
            <person name="Lundell T."/>
            <person name="Martin R."/>
            <person name="McLaughlin D.J."/>
            <person name="Morgenstern I."/>
            <person name="Morin E."/>
            <person name="Murat C."/>
            <person name="Nagy L.G."/>
            <person name="Nolan M."/>
            <person name="Ohm R.A."/>
            <person name="Patyshakuliyeva A."/>
            <person name="Rokas A."/>
            <person name="Ruiz-Duenas F.J."/>
            <person name="Sabat G."/>
            <person name="Salamov A."/>
            <person name="Samejima M."/>
            <person name="Schmutz J."/>
            <person name="Slot J.C."/>
            <person name="St John F."/>
            <person name="Stenlid J."/>
            <person name="Sun H."/>
            <person name="Sun S."/>
            <person name="Syed K."/>
            <person name="Tsang A."/>
            <person name="Wiebenga A."/>
            <person name="Young D."/>
            <person name="Pisabarro A."/>
            <person name="Eastwood D.C."/>
            <person name="Martin F."/>
            <person name="Cullen D."/>
            <person name="Grigoriev I.V."/>
            <person name="Hibbett D.S."/>
        </authorList>
    </citation>
    <scope>NUCLEOTIDE SEQUENCE [LARGE SCALE GENOMIC DNA]</scope>
    <source>
        <strain evidence="3">RWD-64-598 SS2</strain>
    </source>
</reference>
<proteinExistence type="predicted"/>
<sequence>MDYDMDVSPIAGPLVVPHTHNYEDVGRMIPFGSDVDLCSLLTAMSLERSKDPQARLSAFARHDQDQAGDAPPHGITTAPSGANARMPPSDDPAGGYLSDTSEASARSSSSSAYGSSSQPIPQPTSPPAQEALPSSSIVAPRPAGPAPCPFLQSTLASLAPAPAYPAVEPYPARPQGEARTHAQEEGKGKGLATTNGAYLDTLLTHRALLGAFPPAHAGCGDALREIAREVEVRAWRAWDGEWRPDWDGDAEAVAAFRQEAFLVDTWVVESRARCR</sequence>
<accession>A0A5M3M8T4</accession>
<feature type="region of interest" description="Disordered" evidence="1">
    <location>
        <begin position="166"/>
        <end position="192"/>
    </location>
</feature>
<dbReference type="RefSeq" id="XP_007774208.1">
    <property type="nucleotide sequence ID" value="XM_007776018.1"/>
</dbReference>
<organism evidence="2 3">
    <name type="scientific">Coniophora puteana (strain RWD-64-598)</name>
    <name type="common">Brown rot fungus</name>
    <dbReference type="NCBI Taxonomy" id="741705"/>
    <lineage>
        <taxon>Eukaryota</taxon>
        <taxon>Fungi</taxon>
        <taxon>Dikarya</taxon>
        <taxon>Basidiomycota</taxon>
        <taxon>Agaricomycotina</taxon>
        <taxon>Agaricomycetes</taxon>
        <taxon>Agaricomycetidae</taxon>
        <taxon>Boletales</taxon>
        <taxon>Coniophorineae</taxon>
        <taxon>Coniophoraceae</taxon>
        <taxon>Coniophora</taxon>
    </lineage>
</organism>